<dbReference type="InterPro" id="IPR029033">
    <property type="entry name" value="His_PPase_superfam"/>
</dbReference>
<protein>
    <submittedName>
        <fullName evidence="2">Fructose-2,6-bisphosphatase</fullName>
    </submittedName>
</protein>
<evidence type="ECO:0000313" key="2">
    <source>
        <dbReference type="EMBL" id="ACG79167.1"/>
    </source>
</evidence>
<organism evidence="2 3">
    <name type="scientific">Phenylobacterium zucineum (strain HLK1)</name>
    <dbReference type="NCBI Taxonomy" id="450851"/>
    <lineage>
        <taxon>Bacteria</taxon>
        <taxon>Pseudomonadati</taxon>
        <taxon>Pseudomonadota</taxon>
        <taxon>Alphaproteobacteria</taxon>
        <taxon>Caulobacterales</taxon>
        <taxon>Caulobacteraceae</taxon>
        <taxon>Phenylobacterium</taxon>
    </lineage>
</organism>
<dbReference type="STRING" id="450851.PHZ_c2758"/>
<dbReference type="SMART" id="SM00855">
    <property type="entry name" value="PGAM"/>
    <property type="match status" value="1"/>
</dbReference>
<dbReference type="eggNOG" id="COG0406">
    <property type="taxonomic scope" value="Bacteria"/>
</dbReference>
<dbReference type="Pfam" id="PF00300">
    <property type="entry name" value="His_Phos_1"/>
    <property type="match status" value="1"/>
</dbReference>
<evidence type="ECO:0000256" key="1">
    <source>
        <dbReference type="SAM" id="SignalP"/>
    </source>
</evidence>
<dbReference type="SUPFAM" id="SSF53254">
    <property type="entry name" value="Phosphoglycerate mutase-like"/>
    <property type="match status" value="1"/>
</dbReference>
<keyword evidence="3" id="KW-1185">Reference proteome</keyword>
<dbReference type="KEGG" id="pzu:PHZ_c2758"/>
<gene>
    <name evidence="2" type="ordered locus">PHZ_c2758</name>
</gene>
<dbReference type="Gene3D" id="3.40.50.1240">
    <property type="entry name" value="Phosphoglycerate mutase-like"/>
    <property type="match status" value="1"/>
</dbReference>
<dbReference type="AlphaFoldDB" id="B4R849"/>
<dbReference type="InterPro" id="IPR013078">
    <property type="entry name" value="His_Pase_superF_clade-1"/>
</dbReference>
<dbReference type="RefSeq" id="WP_012523305.1">
    <property type="nucleotide sequence ID" value="NC_011144.1"/>
</dbReference>
<dbReference type="Proteomes" id="UP000001868">
    <property type="component" value="Chromosome"/>
</dbReference>
<keyword evidence="1" id="KW-0732">Signal</keyword>
<dbReference type="HOGENOM" id="CLU_112476_1_0_5"/>
<dbReference type="EMBL" id="CP000747">
    <property type="protein sequence ID" value="ACG79167.1"/>
    <property type="molecule type" value="Genomic_DNA"/>
</dbReference>
<dbReference type="CDD" id="cd07040">
    <property type="entry name" value="HP"/>
    <property type="match status" value="1"/>
</dbReference>
<dbReference type="OrthoDB" id="3296006at2"/>
<proteinExistence type="predicted"/>
<feature type="chain" id="PRO_5002825149" evidence="1">
    <location>
        <begin position="23"/>
        <end position="177"/>
    </location>
</feature>
<name>B4R849_PHEZH</name>
<reference evidence="2 3" key="1">
    <citation type="journal article" date="2008" name="BMC Genomics">
        <title>Complete genome of Phenylobacterium zucineum - a novel facultative intracellular bacterium isolated from human erythroleukemia cell line K562.</title>
        <authorList>
            <person name="Luo Y."/>
            <person name="Xu X."/>
            <person name="Ding Z."/>
            <person name="Liu Z."/>
            <person name="Zhang B."/>
            <person name="Yan Z."/>
            <person name="Sun J."/>
            <person name="Hu S."/>
            <person name="Hu X."/>
        </authorList>
    </citation>
    <scope>NUCLEOTIDE SEQUENCE [LARGE SCALE GENOMIC DNA]</scope>
    <source>
        <strain evidence="2 3">HLK1</strain>
    </source>
</reference>
<sequence length="177" mass="17719">MLPRLFLAPLLSVALMAGPAVAAAQTVILVRHAEKADDSKDPDLSPAGLARAEALAGALAGARLSRVLTTPLKRTVQTGFPAALATGLTPTSVSLAGGAAAHAARVAAAAREAPEDAVVLVVGHSNTVPDIARALGDPDPEPLGDCDYDRMTILVLGEPGAPAKAVHARYGAASPAC</sequence>
<feature type="signal peptide" evidence="1">
    <location>
        <begin position="1"/>
        <end position="22"/>
    </location>
</feature>
<accession>B4R849</accession>
<evidence type="ECO:0000313" key="3">
    <source>
        <dbReference type="Proteomes" id="UP000001868"/>
    </source>
</evidence>